<feature type="non-terminal residue" evidence="1">
    <location>
        <position position="174"/>
    </location>
</feature>
<keyword evidence="2" id="KW-1185">Reference proteome</keyword>
<reference evidence="1 2" key="5">
    <citation type="journal article" date="2019" name="Gigascience">
        <title>A chromosome-scale genome assembly of cucumber (Cucumis sativus L.).</title>
        <authorList>
            <person name="Li Q."/>
            <person name="Li H."/>
            <person name="Huang W."/>
            <person name="Xu Y."/>
            <person name="Zhou Q."/>
            <person name="Wang S."/>
            <person name="Ruan J."/>
            <person name="Huang S."/>
            <person name="Zhang Z."/>
        </authorList>
    </citation>
    <scope>NUCLEOTIDE SEQUENCE [LARGE SCALE GENOMIC DNA]</scope>
    <source>
        <strain evidence="2">cv. 9930</strain>
        <tissue evidence="1">Leaf</tissue>
    </source>
</reference>
<reference evidence="1 2" key="1">
    <citation type="journal article" date="2009" name="Nat. Genet.">
        <title>The genome of the cucumber, Cucumis sativus L.</title>
        <authorList>
            <person name="Huang S."/>
            <person name="Li R."/>
            <person name="Zhang Z."/>
            <person name="Li L."/>
            <person name="Gu X."/>
            <person name="Fan W."/>
            <person name="Lucas W.J."/>
            <person name="Wang X."/>
            <person name="Xie B."/>
            <person name="Ni P."/>
            <person name="Ren Y."/>
            <person name="Zhu H."/>
            <person name="Li J."/>
            <person name="Lin K."/>
            <person name="Jin W."/>
            <person name="Fei Z."/>
            <person name="Li G."/>
            <person name="Staub J."/>
            <person name="Kilian A."/>
            <person name="van der Vossen E.A."/>
            <person name="Wu Y."/>
            <person name="Guo J."/>
            <person name="He J."/>
            <person name="Jia Z."/>
            <person name="Ren Y."/>
            <person name="Tian G."/>
            <person name="Lu Y."/>
            <person name="Ruan J."/>
            <person name="Qian W."/>
            <person name="Wang M."/>
            <person name="Huang Q."/>
            <person name="Li B."/>
            <person name="Xuan Z."/>
            <person name="Cao J."/>
            <person name="Asan"/>
            <person name="Wu Z."/>
            <person name="Zhang J."/>
            <person name="Cai Q."/>
            <person name="Bai Y."/>
            <person name="Zhao B."/>
            <person name="Han Y."/>
            <person name="Li Y."/>
            <person name="Li X."/>
            <person name="Wang S."/>
            <person name="Shi Q."/>
            <person name="Liu S."/>
            <person name="Cho W.K."/>
            <person name="Kim J.Y."/>
            <person name="Xu Y."/>
            <person name="Heller-Uszynska K."/>
            <person name="Miao H."/>
            <person name="Cheng Z."/>
            <person name="Zhang S."/>
            <person name="Wu J."/>
            <person name="Yang Y."/>
            <person name="Kang H."/>
            <person name="Li M."/>
            <person name="Liang H."/>
            <person name="Ren X."/>
            <person name="Shi Z."/>
            <person name="Wen M."/>
            <person name="Jian M."/>
            <person name="Yang H."/>
            <person name="Zhang G."/>
            <person name="Yang Z."/>
            <person name="Chen R."/>
            <person name="Liu S."/>
            <person name="Li J."/>
            <person name="Ma L."/>
            <person name="Liu H."/>
            <person name="Zhou Y."/>
            <person name="Zhao J."/>
            <person name="Fang X."/>
            <person name="Li G."/>
            <person name="Fang L."/>
            <person name="Li Y."/>
            <person name="Liu D."/>
            <person name="Zheng H."/>
            <person name="Zhang Y."/>
            <person name="Qin N."/>
            <person name="Li Z."/>
            <person name="Yang G."/>
            <person name="Yang S."/>
            <person name="Bolund L."/>
            <person name="Kristiansen K."/>
            <person name="Zheng H."/>
            <person name="Li S."/>
            <person name="Zhang X."/>
            <person name="Yang H."/>
            <person name="Wang J."/>
            <person name="Sun R."/>
            <person name="Zhang B."/>
            <person name="Jiang S."/>
            <person name="Wang J."/>
            <person name="Du Y."/>
            <person name="Li S."/>
        </authorList>
    </citation>
    <scope>NUCLEOTIDE SEQUENCE [LARGE SCALE GENOMIC DNA]</scope>
    <source>
        <strain evidence="2">cv. 9930</strain>
        <tissue evidence="1">Leaf</tissue>
    </source>
</reference>
<comment type="caution">
    <text evidence="1">The sequence shown here is derived from an EMBL/GenBank/DDBJ whole genome shotgun (WGS) entry which is preliminary data.</text>
</comment>
<sequence>NDLGRSCSGLGLSHGGLKHPPNNFLFFFFFFVSIVFYSKKSNPCPALFSSFALYSSFSSHTIPFHSHVLPRFLFSLKLPSLLSPHYLRTIHFSQLFRLQTLSLLLQSCNHLPLLKQIHAHLILSSGFDSVSVASKLIRLYANFNDFPSAVSVLNSFPEPQPMLWNSIIKSYFDS</sequence>
<accession>A0ACB6HBF1</accession>
<reference evidence="1 2" key="4">
    <citation type="journal article" date="2011" name="BMC Genomics">
        <title>RNA-Seq improves annotation of protein-coding genes in the cucumber genome.</title>
        <authorList>
            <person name="Li Z."/>
            <person name="Zhang Z."/>
            <person name="Yan P."/>
            <person name="Huang S."/>
            <person name="Fei Z."/>
            <person name="Lin K."/>
        </authorList>
    </citation>
    <scope>NUCLEOTIDE SEQUENCE [LARGE SCALE GENOMIC DNA]</scope>
    <source>
        <strain evidence="2">cv. 9930</strain>
        <tissue evidence="1">Leaf</tissue>
    </source>
</reference>
<name>A0ACB6HBF1_CUCSA</name>
<feature type="non-terminal residue" evidence="1">
    <location>
        <position position="1"/>
    </location>
</feature>
<reference evidence="1 2" key="3">
    <citation type="journal article" date="2010" name="BMC Genomics">
        <title>Transcriptome sequencing and comparative analysis of cucumber flowers with different sex types.</title>
        <authorList>
            <person name="Guo S."/>
            <person name="Zheng Y."/>
            <person name="Joung J.G."/>
            <person name="Liu S."/>
            <person name="Zhang Z."/>
            <person name="Crasta O.R."/>
            <person name="Sobral B.W."/>
            <person name="Xu Y."/>
            <person name="Huang S."/>
            <person name="Fei Z."/>
        </authorList>
    </citation>
    <scope>NUCLEOTIDE SEQUENCE [LARGE SCALE GENOMIC DNA]</scope>
    <source>
        <strain evidence="2">cv. 9930</strain>
        <tissue evidence="1">Leaf</tissue>
    </source>
</reference>
<protein>
    <submittedName>
        <fullName evidence="1">Uncharacterized protein</fullName>
    </submittedName>
</protein>
<reference evidence="1 2" key="2">
    <citation type="journal article" date="2009" name="PLoS ONE">
        <title>An integrated genetic and cytogenetic map of the cucumber genome.</title>
        <authorList>
            <person name="Ren Y."/>
            <person name="Zhang Z."/>
            <person name="Liu J."/>
            <person name="Staub J.E."/>
            <person name="Han Y."/>
            <person name="Cheng Z."/>
            <person name="Li X."/>
            <person name="Lu J."/>
            <person name="Miao H."/>
            <person name="Kang H."/>
            <person name="Xie B."/>
            <person name="Gu X."/>
            <person name="Wang X."/>
            <person name="Du Y."/>
            <person name="Jin W."/>
            <person name="Huang S."/>
        </authorList>
    </citation>
    <scope>NUCLEOTIDE SEQUENCE [LARGE SCALE GENOMIC DNA]</scope>
    <source>
        <strain evidence="2">cv. 9930</strain>
        <tissue evidence="1">Leaf</tissue>
    </source>
</reference>
<organism evidence="1 2">
    <name type="scientific">Cucumis sativus</name>
    <name type="common">Cucumber</name>
    <dbReference type="NCBI Taxonomy" id="3659"/>
    <lineage>
        <taxon>Eukaryota</taxon>
        <taxon>Viridiplantae</taxon>
        <taxon>Streptophyta</taxon>
        <taxon>Embryophyta</taxon>
        <taxon>Tracheophyta</taxon>
        <taxon>Spermatophyta</taxon>
        <taxon>Magnoliopsida</taxon>
        <taxon>eudicotyledons</taxon>
        <taxon>Gunneridae</taxon>
        <taxon>Pentapetalae</taxon>
        <taxon>rosids</taxon>
        <taxon>fabids</taxon>
        <taxon>Cucurbitales</taxon>
        <taxon>Cucurbitaceae</taxon>
        <taxon>Benincaseae</taxon>
        <taxon>Cucumis</taxon>
    </lineage>
</organism>
<proteinExistence type="predicted"/>
<dbReference type="EMBL" id="ACHR03000065">
    <property type="protein sequence ID" value="KAE8637253.1"/>
    <property type="molecule type" value="Genomic_DNA"/>
</dbReference>
<evidence type="ECO:0000313" key="1">
    <source>
        <dbReference type="EMBL" id="KAE8637253.1"/>
    </source>
</evidence>
<dbReference type="Proteomes" id="UP000029981">
    <property type="component" value="Unassembled WGS sequence"/>
</dbReference>
<gene>
    <name evidence="1" type="ORF">Csa_007716</name>
</gene>
<evidence type="ECO:0000313" key="2">
    <source>
        <dbReference type="Proteomes" id="UP000029981"/>
    </source>
</evidence>